<dbReference type="InterPro" id="IPR006059">
    <property type="entry name" value="SBP"/>
</dbReference>
<protein>
    <submittedName>
        <fullName evidence="7">ABC transporter substrate-binding protein</fullName>
    </submittedName>
</protein>
<keyword evidence="5" id="KW-0449">Lipoprotein</keyword>
<keyword evidence="3" id="KW-0472">Membrane</keyword>
<evidence type="ECO:0000256" key="4">
    <source>
        <dbReference type="ARBA" id="ARBA00023139"/>
    </source>
</evidence>
<name>A0A0Q9Y416_9BACI</name>
<reference evidence="7 8" key="1">
    <citation type="submission" date="2015-06" db="EMBL/GenBank/DDBJ databases">
        <title>Genome sequencing project of Bacillus galactosidilyticus PL133.</title>
        <authorList>
            <person name="Gaiero J."/>
            <person name="Nicol R."/>
            <person name="Habash M."/>
        </authorList>
    </citation>
    <scope>NUCLEOTIDE SEQUENCE [LARGE SCALE GENOMIC DNA]</scope>
    <source>
        <strain evidence="7 8">PL133</strain>
    </source>
</reference>
<organism evidence="7 8">
    <name type="scientific">Lederbergia galactosidilytica</name>
    <dbReference type="NCBI Taxonomy" id="217031"/>
    <lineage>
        <taxon>Bacteria</taxon>
        <taxon>Bacillati</taxon>
        <taxon>Bacillota</taxon>
        <taxon>Bacilli</taxon>
        <taxon>Bacillales</taxon>
        <taxon>Bacillaceae</taxon>
        <taxon>Lederbergia</taxon>
    </lineage>
</organism>
<gene>
    <name evidence="7" type="ORF">ACA29_12765</name>
</gene>
<dbReference type="PANTHER" id="PTHR43649:SF33">
    <property type="entry name" value="POLYGALACTURONAN_RHAMNOGALACTURONAN-BINDING PROTEIN YTCQ"/>
    <property type="match status" value="1"/>
</dbReference>
<feature type="chain" id="PRO_5039232262" evidence="6">
    <location>
        <begin position="20"/>
        <end position="542"/>
    </location>
</feature>
<dbReference type="PROSITE" id="PS51257">
    <property type="entry name" value="PROKAR_LIPOPROTEIN"/>
    <property type="match status" value="1"/>
</dbReference>
<dbReference type="InterPro" id="IPR050490">
    <property type="entry name" value="Bact_solute-bd_prot1"/>
</dbReference>
<dbReference type="PANTHER" id="PTHR43649">
    <property type="entry name" value="ARABINOSE-BINDING PROTEIN-RELATED"/>
    <property type="match status" value="1"/>
</dbReference>
<dbReference type="AlphaFoldDB" id="A0A0Q9Y416"/>
<keyword evidence="1" id="KW-1003">Cell membrane</keyword>
<accession>A0A0Q9Y416</accession>
<evidence type="ECO:0000313" key="8">
    <source>
        <dbReference type="Proteomes" id="UP000053881"/>
    </source>
</evidence>
<keyword evidence="2 6" id="KW-0732">Signal</keyword>
<evidence type="ECO:0000256" key="1">
    <source>
        <dbReference type="ARBA" id="ARBA00022475"/>
    </source>
</evidence>
<keyword evidence="4" id="KW-0564">Palmitate</keyword>
<dbReference type="EMBL" id="LGPB01000103">
    <property type="protein sequence ID" value="KRG11970.1"/>
    <property type="molecule type" value="Genomic_DNA"/>
</dbReference>
<evidence type="ECO:0000256" key="5">
    <source>
        <dbReference type="ARBA" id="ARBA00023288"/>
    </source>
</evidence>
<dbReference type="Proteomes" id="UP000053881">
    <property type="component" value="Unassembled WGS sequence"/>
</dbReference>
<evidence type="ECO:0000256" key="3">
    <source>
        <dbReference type="ARBA" id="ARBA00023136"/>
    </source>
</evidence>
<dbReference type="Pfam" id="PF01547">
    <property type="entry name" value="SBP_bac_1"/>
    <property type="match status" value="1"/>
</dbReference>
<dbReference type="SUPFAM" id="SSF53850">
    <property type="entry name" value="Periplasmic binding protein-like II"/>
    <property type="match status" value="1"/>
</dbReference>
<sequence>MKNKKVIFLLLMSFILILAACSGKKSSGPETPEIKEEDLENFNATGMPIVNEPVTLKFMAGQSALSSDNYNETLLWKTYEEMSNIHIDWELVPVDGREEKRNLALAGGTLPDVFYTMGMPNEDLLKYGQQEIFVKMNDLIEEYMPNLSALLEQYPEIRKGSTFPDGNMYSIPTVYDPEFTSVLLGSKGWIRKDWLEQLEMDMPETIDDFYNYLKAVKETDLNGNGKQDEIPYGATSISDLRNILKGAFGIGNKGVKHSYIDEDPESGDVRFYPISDGYKAELEFLNKLYSEGLIQENIYTIDANQSYSMGADGLYGSTVITSAETIYGEMGKNFVGLPALEGPAGKTYNKATSPLAHMGGFVVTKENKHIPETLRWLDYFYSEEGAKLFFMGIEGETFEVDENGDLQYLEKITNSSEGLTMEQELSKYITWLGGGYPGIVREATFKGAERESLPSSIEAAGKLEPNMLDEVWPEFTYTVEENNKLSGLKADIHKYVDEMQDKFITGTEPLSKWDEYVNKVEKMGLEEYLEIQQAAYKRYKSN</sequence>
<dbReference type="PATRIC" id="fig|217031.4.peg.4252"/>
<evidence type="ECO:0000313" key="7">
    <source>
        <dbReference type="EMBL" id="KRG11970.1"/>
    </source>
</evidence>
<comment type="caution">
    <text evidence="7">The sequence shown here is derived from an EMBL/GenBank/DDBJ whole genome shotgun (WGS) entry which is preliminary data.</text>
</comment>
<proteinExistence type="predicted"/>
<feature type="signal peptide" evidence="6">
    <location>
        <begin position="1"/>
        <end position="19"/>
    </location>
</feature>
<evidence type="ECO:0000256" key="6">
    <source>
        <dbReference type="SAM" id="SignalP"/>
    </source>
</evidence>
<dbReference type="Gene3D" id="3.40.190.10">
    <property type="entry name" value="Periplasmic binding protein-like II"/>
    <property type="match status" value="2"/>
</dbReference>
<evidence type="ECO:0000256" key="2">
    <source>
        <dbReference type="ARBA" id="ARBA00022729"/>
    </source>
</evidence>